<organism evidence="2 3">
    <name type="scientific">Phormidium tenue FACHB-1050</name>
    <dbReference type="NCBI Taxonomy" id="2692857"/>
    <lineage>
        <taxon>Bacteria</taxon>
        <taxon>Bacillati</taxon>
        <taxon>Cyanobacteriota</taxon>
        <taxon>Cyanophyceae</taxon>
        <taxon>Oscillatoriophycideae</taxon>
        <taxon>Oscillatoriales</taxon>
        <taxon>Oscillatoriaceae</taxon>
        <taxon>Phormidium</taxon>
    </lineage>
</organism>
<dbReference type="Proteomes" id="UP000618445">
    <property type="component" value="Unassembled WGS sequence"/>
</dbReference>
<reference evidence="2 3" key="1">
    <citation type="journal article" date="2020" name="ISME J.">
        <title>Comparative genomics reveals insights into cyanobacterial evolution and habitat adaptation.</title>
        <authorList>
            <person name="Chen M.Y."/>
            <person name="Teng W.K."/>
            <person name="Zhao L."/>
            <person name="Hu C.X."/>
            <person name="Zhou Y.K."/>
            <person name="Han B.P."/>
            <person name="Song L.R."/>
            <person name="Shu W.S."/>
        </authorList>
    </citation>
    <scope>NUCLEOTIDE SEQUENCE [LARGE SCALE GENOMIC DNA]</scope>
    <source>
        <strain evidence="2 3">FACHB-1050</strain>
    </source>
</reference>
<dbReference type="Pfam" id="PF10988">
    <property type="entry name" value="DUF2807"/>
    <property type="match status" value="1"/>
</dbReference>
<dbReference type="PROSITE" id="PS51257">
    <property type="entry name" value="PROKAR_LIPOPROTEIN"/>
    <property type="match status" value="1"/>
</dbReference>
<protein>
    <submittedName>
        <fullName evidence="2">DUF2807 domain-containing protein</fullName>
    </submittedName>
</protein>
<proteinExistence type="predicted"/>
<accession>A0ABR8CAK0</accession>
<evidence type="ECO:0000259" key="1">
    <source>
        <dbReference type="Pfam" id="PF10988"/>
    </source>
</evidence>
<keyword evidence="3" id="KW-1185">Reference proteome</keyword>
<evidence type="ECO:0000313" key="3">
    <source>
        <dbReference type="Proteomes" id="UP000618445"/>
    </source>
</evidence>
<comment type="caution">
    <text evidence="2">The sequence shown here is derived from an EMBL/GenBank/DDBJ whole genome shotgun (WGS) entry which is preliminary data.</text>
</comment>
<name>A0ABR8CAK0_9CYAN</name>
<dbReference type="InterPro" id="IPR021255">
    <property type="entry name" value="DUF2807"/>
</dbReference>
<gene>
    <name evidence="2" type="ORF">H6G05_12530</name>
</gene>
<dbReference type="PANTHER" id="PTHR39200">
    <property type="entry name" value="HYPOTHETICAL EXPORTED PROTEIN"/>
    <property type="match status" value="1"/>
</dbReference>
<feature type="domain" description="Putative auto-transporter adhesin head GIN" evidence="1">
    <location>
        <begin position="45"/>
        <end position="206"/>
    </location>
</feature>
<sequence length="221" mass="23579">MRSKLISHLVLFLATLSLFTACSLNWNGIRGSGIIKTESREVTTFSSIIFKSVGKLKIQQTGKESLTIIAEDNILPILESRVSGQTLYINNINSSSIDPTQPIEFLVEIKSLERLDINGVGSIEVKDIQGKHLSVSLDGVGSIAIAGNVDVLDLSLSGVGSFNGEDLKVKQAKVRNKGVGSAVVNVSEQLDASILGLGSIEYIGSPQVTESVKGLGEIKKR</sequence>
<dbReference type="PANTHER" id="PTHR39200:SF1">
    <property type="entry name" value="AUTO-TRANSPORTER ADHESIN HEAD GIN DOMAIN-CONTAINING PROTEIN-RELATED"/>
    <property type="match status" value="1"/>
</dbReference>
<evidence type="ECO:0000313" key="2">
    <source>
        <dbReference type="EMBL" id="MBD2317666.1"/>
    </source>
</evidence>
<dbReference type="RefSeq" id="WP_190578494.1">
    <property type="nucleotide sequence ID" value="NZ_CAWPQU010000010.1"/>
</dbReference>
<dbReference type="Gene3D" id="2.160.20.120">
    <property type="match status" value="1"/>
</dbReference>
<dbReference type="EMBL" id="JACJQY010000018">
    <property type="protein sequence ID" value="MBD2317666.1"/>
    <property type="molecule type" value="Genomic_DNA"/>
</dbReference>